<accession>A0AAF0CN75</accession>
<comment type="cofactor">
    <cofactor evidence="1">
        <name>Zn(2+)</name>
        <dbReference type="ChEBI" id="CHEBI:29105"/>
    </cofactor>
</comment>
<proteinExistence type="predicted"/>
<dbReference type="InterPro" id="IPR043795">
    <property type="entry name" value="N-alpha-Ac-DABA-like"/>
</dbReference>
<evidence type="ECO:0000256" key="4">
    <source>
        <dbReference type="ARBA" id="ARBA00022833"/>
    </source>
</evidence>
<evidence type="ECO:0000313" key="6">
    <source>
        <dbReference type="EMBL" id="WED64070.1"/>
    </source>
</evidence>
<dbReference type="SUPFAM" id="SSF53187">
    <property type="entry name" value="Zn-dependent exopeptidases"/>
    <property type="match status" value="1"/>
</dbReference>
<organism evidence="6 7">
    <name type="scientific">Synoicihabitans lomoniglobus</name>
    <dbReference type="NCBI Taxonomy" id="2909285"/>
    <lineage>
        <taxon>Bacteria</taxon>
        <taxon>Pseudomonadati</taxon>
        <taxon>Verrucomicrobiota</taxon>
        <taxon>Opitutia</taxon>
        <taxon>Opitutales</taxon>
        <taxon>Opitutaceae</taxon>
        <taxon>Synoicihabitans</taxon>
    </lineage>
</organism>
<dbReference type="AlphaFoldDB" id="A0AAF0CN75"/>
<evidence type="ECO:0000256" key="1">
    <source>
        <dbReference type="ARBA" id="ARBA00001947"/>
    </source>
</evidence>
<feature type="domain" description="Succinylglutamate desuccinylase/Aspartoacylase catalytic" evidence="5">
    <location>
        <begin position="47"/>
        <end position="234"/>
    </location>
</feature>
<name>A0AAF0CN75_9BACT</name>
<keyword evidence="3" id="KW-0378">Hydrolase</keyword>
<dbReference type="PANTHER" id="PTHR37326">
    <property type="entry name" value="BLL3975 PROTEIN"/>
    <property type="match status" value="1"/>
</dbReference>
<dbReference type="GO" id="GO:0016788">
    <property type="term" value="F:hydrolase activity, acting on ester bonds"/>
    <property type="evidence" value="ECO:0007669"/>
    <property type="project" value="InterPro"/>
</dbReference>
<reference evidence="6" key="1">
    <citation type="submission" date="2023-03" db="EMBL/GenBank/DDBJ databases">
        <title>Lomoglobus Profundus gen. nov., sp. nov., a novel member of the phylum Verrucomicrobia, isolated from deep-marine sediment of South China Sea.</title>
        <authorList>
            <person name="Ahmad T."/>
            <person name="Ishaq S.E."/>
            <person name="Wang F."/>
        </authorList>
    </citation>
    <scope>NUCLEOTIDE SEQUENCE</scope>
    <source>
        <strain evidence="6">LMO-M01</strain>
    </source>
</reference>
<keyword evidence="7" id="KW-1185">Reference proteome</keyword>
<dbReference type="KEGG" id="slom:PXH66_17165"/>
<sequence length="348" mass="37516">MKNPIHTSIDFHAPGLQRGVLEVPNSYNLSGWAQVLLPVQVMARGEGPTVLLTAGNHGDEYPGQVGIMRLMRELKLEDINGRLIMIPVLNPPAAGAATRLSPLDGKNFNRCFPGDPSGSVSEITADFLSHTLFPMADVVIDLHTGGRGVVFHPCAHMHWVQDPAQRARMAAATAAFGTDIAFLYADVAGRGLLPTEVEQQGKTMVSTELGGGESLNAEIHQLCQGGVRRVLRHLGLLRDGAGEDLPRDGRPPRWVQALDREDYVFSPESGLFEPRVALGADVTAGDVLGALHFPENPIREPVLQRAKSDGVIVAHRGPPLTRQGDILFCLAHDVSAEMRAELNAKTNV</sequence>
<dbReference type="Gene3D" id="3.40.630.10">
    <property type="entry name" value="Zn peptidases"/>
    <property type="match status" value="1"/>
</dbReference>
<dbReference type="Pfam" id="PF24827">
    <property type="entry name" value="AstE_AspA_cat"/>
    <property type="match status" value="1"/>
</dbReference>
<evidence type="ECO:0000256" key="3">
    <source>
        <dbReference type="ARBA" id="ARBA00022801"/>
    </source>
</evidence>
<dbReference type="RefSeq" id="WP_330930057.1">
    <property type="nucleotide sequence ID" value="NZ_CP119075.1"/>
</dbReference>
<evidence type="ECO:0000256" key="2">
    <source>
        <dbReference type="ARBA" id="ARBA00022723"/>
    </source>
</evidence>
<dbReference type="GO" id="GO:0046872">
    <property type="term" value="F:metal ion binding"/>
    <property type="evidence" value="ECO:0007669"/>
    <property type="project" value="UniProtKB-KW"/>
</dbReference>
<dbReference type="GO" id="GO:0016811">
    <property type="term" value="F:hydrolase activity, acting on carbon-nitrogen (but not peptide) bonds, in linear amides"/>
    <property type="evidence" value="ECO:0007669"/>
    <property type="project" value="InterPro"/>
</dbReference>
<dbReference type="InterPro" id="IPR053138">
    <property type="entry name" value="N-alpha-Ac-DABA_deacetylase"/>
</dbReference>
<dbReference type="Proteomes" id="UP001218638">
    <property type="component" value="Chromosome"/>
</dbReference>
<dbReference type="PIRSF" id="PIRSF039012">
    <property type="entry name" value="ASP"/>
    <property type="match status" value="1"/>
</dbReference>
<gene>
    <name evidence="6" type="ORF">PXH66_17165</name>
</gene>
<dbReference type="PANTHER" id="PTHR37326:SF1">
    <property type="entry name" value="BLL3975 PROTEIN"/>
    <property type="match status" value="1"/>
</dbReference>
<evidence type="ECO:0000259" key="5">
    <source>
        <dbReference type="Pfam" id="PF24827"/>
    </source>
</evidence>
<dbReference type="InterPro" id="IPR055438">
    <property type="entry name" value="AstE_AspA_cat"/>
</dbReference>
<dbReference type="EMBL" id="CP119075">
    <property type="protein sequence ID" value="WED64070.1"/>
    <property type="molecule type" value="Genomic_DNA"/>
</dbReference>
<evidence type="ECO:0000313" key="7">
    <source>
        <dbReference type="Proteomes" id="UP001218638"/>
    </source>
</evidence>
<keyword evidence="4" id="KW-0862">Zinc</keyword>
<protein>
    <submittedName>
        <fullName evidence="6">Succinylglutamate desuccinylase/aspartoacylase family protein</fullName>
    </submittedName>
</protein>
<dbReference type="CDD" id="cd06252">
    <property type="entry name" value="M14_ASTE_ASPA-like"/>
    <property type="match status" value="1"/>
</dbReference>
<keyword evidence="2" id="KW-0479">Metal-binding</keyword>